<feature type="region of interest" description="Disordered" evidence="1">
    <location>
        <begin position="287"/>
        <end position="335"/>
    </location>
</feature>
<dbReference type="EMBL" id="PDNA01000068">
    <property type="protein sequence ID" value="PGH17066.1"/>
    <property type="molecule type" value="Genomic_DNA"/>
</dbReference>
<dbReference type="AlphaFoldDB" id="A0A2B7Y6B9"/>
<proteinExistence type="predicted"/>
<feature type="transmembrane region" description="Helical" evidence="2">
    <location>
        <begin position="89"/>
        <end position="110"/>
    </location>
</feature>
<evidence type="ECO:0000256" key="2">
    <source>
        <dbReference type="SAM" id="Phobius"/>
    </source>
</evidence>
<reference evidence="3 4" key="1">
    <citation type="submission" date="2017-10" db="EMBL/GenBank/DDBJ databases">
        <title>Comparative genomics in systemic dimorphic fungi from Ajellomycetaceae.</title>
        <authorList>
            <person name="Munoz J.F."/>
            <person name="Mcewen J.G."/>
            <person name="Clay O.K."/>
            <person name="Cuomo C.A."/>
        </authorList>
    </citation>
    <scope>NUCLEOTIDE SEQUENCE [LARGE SCALE GENOMIC DNA]</scope>
    <source>
        <strain evidence="3 4">UAMH7299</strain>
    </source>
</reference>
<organism evidence="3 4">
    <name type="scientific">Polytolypa hystricis (strain UAMH7299)</name>
    <dbReference type="NCBI Taxonomy" id="1447883"/>
    <lineage>
        <taxon>Eukaryota</taxon>
        <taxon>Fungi</taxon>
        <taxon>Dikarya</taxon>
        <taxon>Ascomycota</taxon>
        <taxon>Pezizomycotina</taxon>
        <taxon>Eurotiomycetes</taxon>
        <taxon>Eurotiomycetidae</taxon>
        <taxon>Onygenales</taxon>
        <taxon>Onygenales incertae sedis</taxon>
        <taxon>Polytolypa</taxon>
    </lineage>
</organism>
<dbReference type="Proteomes" id="UP000224634">
    <property type="component" value="Unassembled WGS sequence"/>
</dbReference>
<keyword evidence="2" id="KW-1133">Transmembrane helix</keyword>
<evidence type="ECO:0000256" key="1">
    <source>
        <dbReference type="SAM" id="MobiDB-lite"/>
    </source>
</evidence>
<comment type="caution">
    <text evidence="3">The sequence shown here is derived from an EMBL/GenBank/DDBJ whole genome shotgun (WGS) entry which is preliminary data.</text>
</comment>
<feature type="transmembrane region" description="Helical" evidence="2">
    <location>
        <begin position="212"/>
        <end position="230"/>
    </location>
</feature>
<evidence type="ECO:0000313" key="4">
    <source>
        <dbReference type="Proteomes" id="UP000224634"/>
    </source>
</evidence>
<dbReference type="PANTHER" id="PTHR35184">
    <property type="entry name" value="YALI0C10208P"/>
    <property type="match status" value="1"/>
</dbReference>
<gene>
    <name evidence="3" type="ORF">AJ80_04939</name>
</gene>
<feature type="compositionally biased region" description="Polar residues" evidence="1">
    <location>
        <begin position="287"/>
        <end position="300"/>
    </location>
</feature>
<accession>A0A2B7Y6B9</accession>
<feature type="transmembrane region" description="Helical" evidence="2">
    <location>
        <begin position="24"/>
        <end position="49"/>
    </location>
</feature>
<sequence>MGPTQGPPYLPPVAGVGGLPTVSVDIPICAVFIAIFATGAACHMTLYRLNLSRGRKFIPSLLTFAFCMIRIVTNSMRIAWAAHPTNVSVAIAAQVFLSAGVLVLWILAMIHAQRILRGANPKLAWSRPLSYFFKALYVIVVLSLLMVVAVTVLTFFTLNPDTRLIARHIQLYGASYFLFFAFLPLPIVAYSAIVAPRNPVERFGKGSWRTKLLIIAIASILLTIVSGFRAGTSYMSARPNTNPAWYHHKAPFYIFNFTFEAIVVFLFFFGRVDQRFYIPDGSSKVRTYNRSPDAQSAEGSSTREDYLEQRKDPIATESASELLPDNEKVFSKTRE</sequence>
<feature type="compositionally biased region" description="Basic and acidic residues" evidence="1">
    <location>
        <begin position="301"/>
        <end position="314"/>
    </location>
</feature>
<dbReference type="Pfam" id="PF11309">
    <property type="entry name" value="DUF3112"/>
    <property type="match status" value="1"/>
</dbReference>
<evidence type="ECO:0000313" key="3">
    <source>
        <dbReference type="EMBL" id="PGH17066.1"/>
    </source>
</evidence>
<feature type="compositionally biased region" description="Basic and acidic residues" evidence="1">
    <location>
        <begin position="325"/>
        <end position="335"/>
    </location>
</feature>
<feature type="transmembrane region" description="Helical" evidence="2">
    <location>
        <begin position="250"/>
        <end position="269"/>
    </location>
</feature>
<dbReference type="STRING" id="1447883.A0A2B7Y6B9"/>
<feature type="transmembrane region" description="Helical" evidence="2">
    <location>
        <begin position="61"/>
        <end position="83"/>
    </location>
</feature>
<protein>
    <submittedName>
        <fullName evidence="3">Uncharacterized protein</fullName>
    </submittedName>
</protein>
<dbReference type="PANTHER" id="PTHR35184:SF1">
    <property type="entry name" value="INTEGRAL MEMBRANE PROTEIN"/>
    <property type="match status" value="1"/>
</dbReference>
<name>A0A2B7Y6B9_POLH7</name>
<keyword evidence="2" id="KW-0812">Transmembrane</keyword>
<dbReference type="InterPro" id="IPR021460">
    <property type="entry name" value="DUF3112"/>
</dbReference>
<dbReference type="OrthoDB" id="3357002at2759"/>
<feature type="transmembrane region" description="Helical" evidence="2">
    <location>
        <begin position="131"/>
        <end position="157"/>
    </location>
</feature>
<keyword evidence="2" id="KW-0472">Membrane</keyword>
<feature type="transmembrane region" description="Helical" evidence="2">
    <location>
        <begin position="169"/>
        <end position="192"/>
    </location>
</feature>
<keyword evidence="4" id="KW-1185">Reference proteome</keyword>